<dbReference type="PROSITE" id="PS50878">
    <property type="entry name" value="RT_POL"/>
    <property type="match status" value="1"/>
</dbReference>
<reference evidence="4 5" key="1">
    <citation type="submission" date="2019-04" db="EMBL/GenBank/DDBJ databases">
        <authorList>
            <person name="Van Vliet M D."/>
        </authorList>
    </citation>
    <scope>NUCLEOTIDE SEQUENCE [LARGE SCALE GENOMIC DNA]</scope>
    <source>
        <strain evidence="4 5">F21</strain>
    </source>
</reference>
<dbReference type="AlphaFoldDB" id="A0A6C2URV9"/>
<feature type="domain" description="Reverse transcriptase" evidence="3">
    <location>
        <begin position="92"/>
        <end position="336"/>
    </location>
</feature>
<accession>A0A6C2URV9</accession>
<dbReference type="CDD" id="cd01651">
    <property type="entry name" value="RT_G2_intron"/>
    <property type="match status" value="1"/>
</dbReference>
<dbReference type="Proteomes" id="UP000346198">
    <property type="component" value="Unassembled WGS sequence"/>
</dbReference>
<evidence type="ECO:0000256" key="2">
    <source>
        <dbReference type="SAM" id="MobiDB-lite"/>
    </source>
</evidence>
<evidence type="ECO:0000259" key="3">
    <source>
        <dbReference type="PROSITE" id="PS50878"/>
    </source>
</evidence>
<gene>
    <name evidence="4" type="primary">ltrA_7</name>
    <name evidence="4" type="ORF">SCARR_04037</name>
</gene>
<feature type="region of interest" description="Disordered" evidence="2">
    <location>
        <begin position="1"/>
        <end position="29"/>
    </location>
</feature>
<proteinExistence type="inferred from homology"/>
<dbReference type="InterPro" id="IPR043502">
    <property type="entry name" value="DNA/RNA_pol_sf"/>
</dbReference>
<dbReference type="PANTHER" id="PTHR34047">
    <property type="entry name" value="NUCLEAR INTRON MATURASE 1, MITOCHONDRIAL-RELATED"/>
    <property type="match status" value="1"/>
</dbReference>
<dbReference type="PANTHER" id="PTHR34047:SF8">
    <property type="entry name" value="PROTEIN YKFC"/>
    <property type="match status" value="1"/>
</dbReference>
<dbReference type="InterPro" id="IPR000477">
    <property type="entry name" value="RT_dom"/>
</dbReference>
<name>A0A6C2URV9_9BACT</name>
<comment type="similarity">
    <text evidence="1">Belongs to the bacterial reverse transcriptase family.</text>
</comment>
<dbReference type="EMBL" id="CAAHFH010000002">
    <property type="protein sequence ID" value="VGO21957.1"/>
    <property type="molecule type" value="Genomic_DNA"/>
</dbReference>
<dbReference type="NCBIfam" id="TIGR04416">
    <property type="entry name" value="group_II_RT_mat"/>
    <property type="match status" value="1"/>
</dbReference>
<dbReference type="InterPro" id="IPR051083">
    <property type="entry name" value="GrpII_Intron_Splice-Mob/Def"/>
</dbReference>
<dbReference type="SUPFAM" id="SSF56672">
    <property type="entry name" value="DNA/RNA polymerases"/>
    <property type="match status" value="1"/>
</dbReference>
<keyword evidence="5" id="KW-1185">Reference proteome</keyword>
<evidence type="ECO:0000313" key="4">
    <source>
        <dbReference type="EMBL" id="VGO21957.1"/>
    </source>
</evidence>
<dbReference type="Pfam" id="PF00078">
    <property type="entry name" value="RVT_1"/>
    <property type="match status" value="1"/>
</dbReference>
<evidence type="ECO:0000313" key="5">
    <source>
        <dbReference type="Proteomes" id="UP000346198"/>
    </source>
</evidence>
<sequence length="591" mass="66609">MSSQGARPEYDGVVGRHAAENRPLTSVRTRQQHIASIAERHTDSPLTTLNQHLDMLWMHEAFSRIRKDSATGIDGVTAEEYAHNLDANLADLLERAKSGRYRSSPTRRVHIPKNERETRPISIPTFEDKVLQRAVAMLLEPICETDFMDCSYGFRPRRSPHQALDALRICLKEVNGGWVVDVDVRKYFDTIPHAQLKELLRKRVNDSVVLRLIAKWLRAGALDEGTLIVSDEGTPQGGVISPILSNIYLHNVLDLWFENDVKPALNGTAHLIRFADDFVAVFDRLDDAQRFLNVLPKRFEKYGLQIHPDKTKLVDFCHPWDSGRKPETFDFLGFTHYWGKTKKGGYALKKKTSSQKMRAGLKKMHEWCKKNRHKPVGWQHSKLCQKLQGHYAYYGITTNSDSIGAYRCHTLHIWRYWLNRRSRKRDGMGWKRFESLLNGPYRVCSKVPGDGRRLLLHHAGVAGAGNPGLRAGVAAVFQYPLSATGQCAAVVGAVAQGGDSKVWNLVAQDGDAGSVPRCASGAWLENIRQEIRARQAHVSAGRRAVSGGTTIRGLPNGGSRVRRNNERGGVIRLCSFNDEPSRPSGRLFYWR</sequence>
<dbReference type="InterPro" id="IPR030931">
    <property type="entry name" value="Group_II_RT_mat"/>
</dbReference>
<organism evidence="4 5">
    <name type="scientific">Pontiella sulfatireligans</name>
    <dbReference type="NCBI Taxonomy" id="2750658"/>
    <lineage>
        <taxon>Bacteria</taxon>
        <taxon>Pseudomonadati</taxon>
        <taxon>Kiritimatiellota</taxon>
        <taxon>Kiritimatiellia</taxon>
        <taxon>Kiritimatiellales</taxon>
        <taxon>Pontiellaceae</taxon>
        <taxon>Pontiella</taxon>
    </lineage>
</organism>
<evidence type="ECO:0000256" key="1">
    <source>
        <dbReference type="ARBA" id="ARBA00034120"/>
    </source>
</evidence>
<protein>
    <submittedName>
        <fullName evidence="4">Group II intron-encoded protein LtrA</fullName>
    </submittedName>
</protein>